<proteinExistence type="inferred from homology"/>
<dbReference type="PANTHER" id="PTHR13767:SF2">
    <property type="entry name" value="PSEUDOURIDYLATE SYNTHASE TRUB1"/>
    <property type="match status" value="1"/>
</dbReference>
<evidence type="ECO:0000256" key="2">
    <source>
        <dbReference type="ARBA" id="ARBA00005642"/>
    </source>
</evidence>
<dbReference type="PANTHER" id="PTHR13767">
    <property type="entry name" value="TRNA-PSEUDOURIDINE SYNTHASE"/>
    <property type="match status" value="1"/>
</dbReference>
<evidence type="ECO:0000259" key="6">
    <source>
        <dbReference type="Pfam" id="PF01509"/>
    </source>
</evidence>
<sequence length="324" mass="36996">MPVKTDYQKIPLVFNVYKPVGPSSFSIVHHFKKNLGYDFGKIGHFGTLDPFAEGVLLIGVQGAQRLNDYIHELLPKTYRAVGIFGGKTDTGDLTALVNVEKHIAVEFQKMAKEELEEKLAKHFLGEYWQAPHSVSATKFEGKRLYEHALAGRLIQKEKVKREILDFKIARYEYPEMEFEITVSSGTYVRSFFEEVAELLGGYGALQILERTAIGENTSANGIRQKDWPIKGEMFDLEKWGRPLDQVLRLNKVRLTSEQTSKYLQGQRLKLDLIELVYDSQQELISSQNILWVYNQDSHLLGLARPLNEELAAIFNLQLAISLFL</sequence>
<reference evidence="7 8" key="1">
    <citation type="submission" date="2018-01" db="EMBL/GenBank/DDBJ databases">
        <title>Complete genome sequence of Bacteriovorax stolpii DSM12778.</title>
        <authorList>
            <person name="Tang B."/>
            <person name="Chang J."/>
        </authorList>
    </citation>
    <scope>NUCLEOTIDE SEQUENCE [LARGE SCALE GENOMIC DNA]</scope>
    <source>
        <strain evidence="7 8">DSM 12778</strain>
    </source>
</reference>
<keyword evidence="4" id="KW-0819">tRNA processing</keyword>
<keyword evidence="8" id="KW-1185">Reference proteome</keyword>
<evidence type="ECO:0000256" key="1">
    <source>
        <dbReference type="ARBA" id="ARBA00000385"/>
    </source>
</evidence>
<dbReference type="InterPro" id="IPR014780">
    <property type="entry name" value="tRNA_psdUridine_synth_TruB"/>
</dbReference>
<keyword evidence="5" id="KW-0413">Isomerase</keyword>
<dbReference type="GO" id="GO:0006400">
    <property type="term" value="P:tRNA modification"/>
    <property type="evidence" value="ECO:0007669"/>
    <property type="project" value="TreeGrafter"/>
</dbReference>
<organism evidence="7 8">
    <name type="scientific">Bacteriovorax stolpii</name>
    <name type="common">Bdellovibrio stolpii</name>
    <dbReference type="NCBI Taxonomy" id="960"/>
    <lineage>
        <taxon>Bacteria</taxon>
        <taxon>Pseudomonadati</taxon>
        <taxon>Bdellovibrionota</taxon>
        <taxon>Bacteriovoracia</taxon>
        <taxon>Bacteriovoracales</taxon>
        <taxon>Bacteriovoracaceae</taxon>
        <taxon>Bacteriovorax</taxon>
    </lineage>
</organism>
<dbReference type="GO" id="GO:0003723">
    <property type="term" value="F:RNA binding"/>
    <property type="evidence" value="ECO:0007669"/>
    <property type="project" value="InterPro"/>
</dbReference>
<evidence type="ECO:0000313" key="8">
    <source>
        <dbReference type="Proteomes" id="UP000235584"/>
    </source>
</evidence>
<dbReference type="InterPro" id="IPR020103">
    <property type="entry name" value="PsdUridine_synth_cat_dom_sf"/>
</dbReference>
<gene>
    <name evidence="7" type="ORF">C0V70_10450</name>
</gene>
<evidence type="ECO:0000256" key="4">
    <source>
        <dbReference type="ARBA" id="ARBA00022694"/>
    </source>
</evidence>
<dbReference type="GO" id="GO:0160148">
    <property type="term" value="F:tRNA pseudouridine(55) synthase activity"/>
    <property type="evidence" value="ECO:0007669"/>
    <property type="project" value="UniProtKB-EC"/>
</dbReference>
<dbReference type="Proteomes" id="UP000235584">
    <property type="component" value="Chromosome"/>
</dbReference>
<evidence type="ECO:0000256" key="3">
    <source>
        <dbReference type="ARBA" id="ARBA00012787"/>
    </source>
</evidence>
<comment type="similarity">
    <text evidence="2">Belongs to the pseudouridine synthase TruB family. Type 1 subfamily.</text>
</comment>
<dbReference type="EC" id="5.4.99.25" evidence="3"/>
<dbReference type="GO" id="GO:1990481">
    <property type="term" value="P:mRNA pseudouridine synthesis"/>
    <property type="evidence" value="ECO:0007669"/>
    <property type="project" value="TreeGrafter"/>
</dbReference>
<name>A0A2K9NSL8_BACTC</name>
<dbReference type="EMBL" id="CP025704">
    <property type="protein sequence ID" value="AUN98516.1"/>
    <property type="molecule type" value="Genomic_DNA"/>
</dbReference>
<comment type="catalytic activity">
    <reaction evidence="1">
        <text>uridine(55) in tRNA = pseudouridine(55) in tRNA</text>
        <dbReference type="Rhea" id="RHEA:42532"/>
        <dbReference type="Rhea" id="RHEA-COMP:10101"/>
        <dbReference type="Rhea" id="RHEA-COMP:10102"/>
        <dbReference type="ChEBI" id="CHEBI:65314"/>
        <dbReference type="ChEBI" id="CHEBI:65315"/>
        <dbReference type="EC" id="5.4.99.25"/>
    </reaction>
</comment>
<evidence type="ECO:0000313" key="7">
    <source>
        <dbReference type="EMBL" id="AUN98516.1"/>
    </source>
</evidence>
<dbReference type="AlphaFoldDB" id="A0A2K9NSL8"/>
<accession>A0A2K9NSL8</accession>
<protein>
    <recommendedName>
        <fullName evidence="3">tRNA pseudouridine(55) synthase</fullName>
        <ecNumber evidence="3">5.4.99.25</ecNumber>
    </recommendedName>
</protein>
<dbReference type="InterPro" id="IPR002501">
    <property type="entry name" value="PsdUridine_synth_N"/>
</dbReference>
<dbReference type="Pfam" id="PF01509">
    <property type="entry name" value="TruB_N"/>
    <property type="match status" value="1"/>
</dbReference>
<evidence type="ECO:0000256" key="5">
    <source>
        <dbReference type="ARBA" id="ARBA00023235"/>
    </source>
</evidence>
<feature type="domain" description="Pseudouridine synthase II N-terminal" evidence="6">
    <location>
        <begin position="38"/>
        <end position="188"/>
    </location>
</feature>
<dbReference type="SUPFAM" id="SSF55120">
    <property type="entry name" value="Pseudouridine synthase"/>
    <property type="match status" value="1"/>
</dbReference>
<dbReference type="Gene3D" id="3.30.2350.10">
    <property type="entry name" value="Pseudouridine synthase"/>
    <property type="match status" value="1"/>
</dbReference>
<dbReference type="KEGG" id="bsto:C0V70_10450"/>